<dbReference type="Pfam" id="PF13589">
    <property type="entry name" value="HATPase_c_3"/>
    <property type="match status" value="1"/>
</dbReference>
<dbReference type="Gene3D" id="3.30.565.10">
    <property type="entry name" value="Histidine kinase-like ATPase, C-terminal domain"/>
    <property type="match status" value="1"/>
</dbReference>
<dbReference type="EMBL" id="BART01013564">
    <property type="protein sequence ID" value="GAG78518.1"/>
    <property type="molecule type" value="Genomic_DNA"/>
</dbReference>
<accession>X1B2R2</accession>
<evidence type="ECO:0000313" key="1">
    <source>
        <dbReference type="EMBL" id="GAG78518.1"/>
    </source>
</evidence>
<proteinExistence type="predicted"/>
<feature type="non-terminal residue" evidence="1">
    <location>
        <position position="226"/>
    </location>
</feature>
<dbReference type="SUPFAM" id="SSF55874">
    <property type="entry name" value="ATPase domain of HSP90 chaperone/DNA topoisomerase II/histidine kinase"/>
    <property type="match status" value="1"/>
</dbReference>
<gene>
    <name evidence="1" type="ORF">S01H4_27654</name>
</gene>
<reference evidence="1" key="1">
    <citation type="journal article" date="2014" name="Front. Microbiol.">
        <title>High frequency of phylogenetically diverse reductive dehalogenase-homologous genes in deep subseafloor sedimentary metagenomes.</title>
        <authorList>
            <person name="Kawai M."/>
            <person name="Futagami T."/>
            <person name="Toyoda A."/>
            <person name="Takaki Y."/>
            <person name="Nishi S."/>
            <person name="Hori S."/>
            <person name="Arai W."/>
            <person name="Tsubouchi T."/>
            <person name="Morono Y."/>
            <person name="Uchiyama I."/>
            <person name="Ito T."/>
            <person name="Fujiyama A."/>
            <person name="Inagaki F."/>
            <person name="Takami H."/>
        </authorList>
    </citation>
    <scope>NUCLEOTIDE SEQUENCE</scope>
    <source>
        <strain evidence="1">Expedition CK06-06</strain>
    </source>
</reference>
<sequence>QNSLDAYNRARDDGEKIIRDFHVAINIDEKCKKIVITDNGYGIRTNTLFNNRMLSIGGSDKVRDRMKYIGFRGIGRISGLPFCEKLTFRNKAKNSKKIQICTWEGEKYRNLLDKEDTKEDLESIIKKIITFDEENINHEKTSEHFFEVVLEGYSEEIKGMMGGEAKFRERLIRMLPLKYKDNFKGAREIVTKYKGFMNESMERFTIPVTYNGENLFKTYDDKFILG</sequence>
<feature type="non-terminal residue" evidence="1">
    <location>
        <position position="1"/>
    </location>
</feature>
<organism evidence="1">
    <name type="scientific">marine sediment metagenome</name>
    <dbReference type="NCBI Taxonomy" id="412755"/>
    <lineage>
        <taxon>unclassified sequences</taxon>
        <taxon>metagenomes</taxon>
        <taxon>ecological metagenomes</taxon>
    </lineage>
</organism>
<dbReference type="AlphaFoldDB" id="X1B2R2"/>
<dbReference type="InterPro" id="IPR036890">
    <property type="entry name" value="HATPase_C_sf"/>
</dbReference>
<protein>
    <recommendedName>
        <fullName evidence="2">Histidine kinase/HSP90-like ATPase domain-containing protein</fullName>
    </recommendedName>
</protein>
<name>X1B2R2_9ZZZZ</name>
<evidence type="ECO:0008006" key="2">
    <source>
        <dbReference type="Google" id="ProtNLM"/>
    </source>
</evidence>
<comment type="caution">
    <text evidence="1">The sequence shown here is derived from an EMBL/GenBank/DDBJ whole genome shotgun (WGS) entry which is preliminary data.</text>
</comment>